<dbReference type="Pfam" id="PF13561">
    <property type="entry name" value="adh_short_C2"/>
    <property type="match status" value="1"/>
</dbReference>
<dbReference type="Proteomes" id="UP000244978">
    <property type="component" value="Unassembled WGS sequence"/>
</dbReference>
<dbReference type="RefSeq" id="WP_108997825.1">
    <property type="nucleotide sequence ID" value="NZ_QEEX01000001.1"/>
</dbReference>
<dbReference type="FunFam" id="3.40.50.720:FF:000084">
    <property type="entry name" value="Short-chain dehydrogenase reductase"/>
    <property type="match status" value="1"/>
</dbReference>
<dbReference type="EMBL" id="QEEX01000001">
    <property type="protein sequence ID" value="PWB98026.1"/>
    <property type="molecule type" value="Genomic_DNA"/>
</dbReference>
<dbReference type="GO" id="GO:0016491">
    <property type="term" value="F:oxidoreductase activity"/>
    <property type="evidence" value="ECO:0007669"/>
    <property type="project" value="UniProtKB-KW"/>
</dbReference>
<dbReference type="InterPro" id="IPR057326">
    <property type="entry name" value="KR_dom"/>
</dbReference>
<keyword evidence="5" id="KW-1185">Reference proteome</keyword>
<dbReference type="CDD" id="cd05233">
    <property type="entry name" value="SDR_c"/>
    <property type="match status" value="1"/>
</dbReference>
<dbReference type="SUPFAM" id="SSF51735">
    <property type="entry name" value="NAD(P)-binding Rossmann-fold domains"/>
    <property type="match status" value="1"/>
</dbReference>
<gene>
    <name evidence="4" type="ORF">DF220_09435</name>
</gene>
<organism evidence="4 5">
    <name type="scientific">Homoserinimonas hongtaonis</name>
    <dbReference type="NCBI Taxonomy" id="2079791"/>
    <lineage>
        <taxon>Bacteria</taxon>
        <taxon>Bacillati</taxon>
        <taxon>Actinomycetota</taxon>
        <taxon>Actinomycetes</taxon>
        <taxon>Micrococcales</taxon>
        <taxon>Microbacteriaceae</taxon>
        <taxon>Homoserinimonas</taxon>
    </lineage>
</organism>
<dbReference type="PANTHER" id="PTHR42879">
    <property type="entry name" value="3-OXOACYL-(ACYL-CARRIER-PROTEIN) REDUCTASE"/>
    <property type="match status" value="1"/>
</dbReference>
<evidence type="ECO:0000259" key="3">
    <source>
        <dbReference type="SMART" id="SM00822"/>
    </source>
</evidence>
<dbReference type="InterPro" id="IPR020904">
    <property type="entry name" value="Sc_DH/Rdtase_CS"/>
</dbReference>
<dbReference type="PROSITE" id="PS00061">
    <property type="entry name" value="ADH_SHORT"/>
    <property type="match status" value="1"/>
</dbReference>
<dbReference type="InterPro" id="IPR050259">
    <property type="entry name" value="SDR"/>
</dbReference>
<dbReference type="InterPro" id="IPR002347">
    <property type="entry name" value="SDR_fam"/>
</dbReference>
<sequence length="250" mass="26007">MPDLTGKTAVVTGGARGIGRAYAERLATDGAKVAIIDLGDASETVAAIEAAGGTALAVRADISSPDEVARAAAEVEGAYGAVQILINNAGIHPDPPVPFLEMTFEQWRRMQSINIDSMFLVTRAFAPKMAETGWGRIVNLSSASVWVAVPNGSHYGASKAAVVGLTRGLATELGDFGITVNAIAPSMVRTDGLLNFATEDQFDGVALTQSVKKKMLPEHLVGAMAFLVSEEAELMTAQVLHVDGGSVRVG</sequence>
<dbReference type="AlphaFoldDB" id="A0A2U1T2D5"/>
<dbReference type="InterPro" id="IPR036291">
    <property type="entry name" value="NAD(P)-bd_dom_sf"/>
</dbReference>
<dbReference type="GO" id="GO:0032787">
    <property type="term" value="P:monocarboxylic acid metabolic process"/>
    <property type="evidence" value="ECO:0007669"/>
    <property type="project" value="UniProtKB-ARBA"/>
</dbReference>
<protein>
    <submittedName>
        <fullName evidence="4">Dehydrogenase</fullName>
    </submittedName>
</protein>
<accession>A0A2U1T2D5</accession>
<evidence type="ECO:0000256" key="2">
    <source>
        <dbReference type="ARBA" id="ARBA00023002"/>
    </source>
</evidence>
<dbReference type="SMART" id="SM00822">
    <property type="entry name" value="PKS_KR"/>
    <property type="match status" value="1"/>
</dbReference>
<evidence type="ECO:0000256" key="1">
    <source>
        <dbReference type="ARBA" id="ARBA00006484"/>
    </source>
</evidence>
<dbReference type="PRINTS" id="PR00081">
    <property type="entry name" value="GDHRDH"/>
</dbReference>
<dbReference type="Gene3D" id="3.40.50.720">
    <property type="entry name" value="NAD(P)-binding Rossmann-like Domain"/>
    <property type="match status" value="1"/>
</dbReference>
<keyword evidence="2" id="KW-0560">Oxidoreductase</keyword>
<reference evidence="5" key="1">
    <citation type="submission" date="2018-04" db="EMBL/GenBank/DDBJ databases">
        <authorList>
            <person name="Liu S."/>
            <person name="Wang Z."/>
            <person name="Li J."/>
        </authorList>
    </citation>
    <scope>NUCLEOTIDE SEQUENCE [LARGE SCALE GENOMIC DNA]</scope>
    <source>
        <strain evidence="5">S1194</strain>
    </source>
</reference>
<dbReference type="PRINTS" id="PR00080">
    <property type="entry name" value="SDRFAMILY"/>
</dbReference>
<name>A0A2U1T2D5_9MICO</name>
<evidence type="ECO:0000313" key="5">
    <source>
        <dbReference type="Proteomes" id="UP000244978"/>
    </source>
</evidence>
<proteinExistence type="inferred from homology"/>
<comment type="caution">
    <text evidence="4">The sequence shown here is derived from an EMBL/GenBank/DDBJ whole genome shotgun (WGS) entry which is preliminary data.</text>
</comment>
<feature type="domain" description="Ketoreductase" evidence="3">
    <location>
        <begin position="7"/>
        <end position="186"/>
    </location>
</feature>
<comment type="similarity">
    <text evidence="1">Belongs to the short-chain dehydrogenases/reductases (SDR) family.</text>
</comment>
<dbReference type="PANTHER" id="PTHR42879:SF2">
    <property type="entry name" value="3-OXOACYL-[ACYL-CARRIER-PROTEIN] REDUCTASE FABG"/>
    <property type="match status" value="1"/>
</dbReference>
<evidence type="ECO:0000313" key="4">
    <source>
        <dbReference type="EMBL" id="PWB98026.1"/>
    </source>
</evidence>